<dbReference type="PANTHER" id="PTHR43514">
    <property type="entry name" value="ABC TRANSPORTER I FAMILY MEMBER 10"/>
    <property type="match status" value="1"/>
</dbReference>
<dbReference type="Proteomes" id="UP001144397">
    <property type="component" value="Unassembled WGS sequence"/>
</dbReference>
<dbReference type="GeneID" id="95763253"/>
<feature type="domain" description="Mop" evidence="13">
    <location>
        <begin position="293"/>
        <end position="359"/>
    </location>
</feature>
<evidence type="ECO:0000313" key="17">
    <source>
        <dbReference type="Proteomes" id="UP001245370"/>
    </source>
</evidence>
<keyword evidence="2" id="KW-0813">Transport</keyword>
<dbReference type="SUPFAM" id="SSF50331">
    <property type="entry name" value="MOP-like"/>
    <property type="match status" value="1"/>
</dbReference>
<dbReference type="InterPro" id="IPR005116">
    <property type="entry name" value="Transp-assoc_OB_typ1"/>
</dbReference>
<keyword evidence="17" id="KW-1185">Reference proteome</keyword>
<accession>A0A9W6CRZ0</accession>
<dbReference type="PROSITE" id="PS00211">
    <property type="entry name" value="ABC_TRANSPORTER_1"/>
    <property type="match status" value="1"/>
</dbReference>
<evidence type="ECO:0000313" key="14">
    <source>
        <dbReference type="EMBL" id="GLI22793.1"/>
    </source>
</evidence>
<evidence type="ECO:0000256" key="10">
    <source>
        <dbReference type="PROSITE-ProRule" id="PRU01213"/>
    </source>
</evidence>
<evidence type="ECO:0000256" key="8">
    <source>
        <dbReference type="ARBA" id="ARBA00022967"/>
    </source>
</evidence>
<keyword evidence="8" id="KW-1278">Translocase</keyword>
<evidence type="ECO:0000256" key="4">
    <source>
        <dbReference type="ARBA" id="ARBA00022505"/>
    </source>
</evidence>
<keyword evidence="9" id="KW-0472">Membrane</keyword>
<dbReference type="Pfam" id="PF03459">
    <property type="entry name" value="TOBE"/>
    <property type="match status" value="1"/>
</dbReference>
<dbReference type="GO" id="GO:0015098">
    <property type="term" value="F:molybdate ion transmembrane transporter activity"/>
    <property type="evidence" value="ECO:0007669"/>
    <property type="project" value="InterPro"/>
</dbReference>
<keyword evidence="6" id="KW-0547">Nucleotide-binding</keyword>
<dbReference type="RefSeq" id="WP_281807697.1">
    <property type="nucleotide sequence ID" value="NZ_BSDO01000003.1"/>
</dbReference>
<dbReference type="InterPro" id="IPR017871">
    <property type="entry name" value="ABC_transporter-like_CS"/>
</dbReference>
<reference evidence="15 17" key="2">
    <citation type="submission" date="2023-07" db="EMBL/GenBank/DDBJ databases">
        <title>Genomic Encyclopedia of Type Strains, Phase IV (KMG-IV): sequencing the most valuable type-strain genomes for metagenomic binning, comparative biology and taxonomic classification.</title>
        <authorList>
            <person name="Goeker M."/>
        </authorList>
    </citation>
    <scope>NUCLEOTIDE SEQUENCE [LARGE SCALE GENOMIC DNA]</scope>
    <source>
        <strain evidence="15 17">DSM 338</strain>
    </source>
</reference>
<dbReference type="GO" id="GO:0016020">
    <property type="term" value="C:membrane"/>
    <property type="evidence" value="ECO:0007669"/>
    <property type="project" value="InterPro"/>
</dbReference>
<dbReference type="EMBL" id="BSDO01000003">
    <property type="protein sequence ID" value="GLI22793.1"/>
    <property type="molecule type" value="Genomic_DNA"/>
</dbReference>
<gene>
    <name evidence="14" type="primary">modC</name>
    <name evidence="15" type="ORF">GGQ86_002551</name>
    <name evidence="14" type="ORF">XFLAVUS301_24670</name>
</gene>
<dbReference type="InterPro" id="IPR003439">
    <property type="entry name" value="ABC_transporter-like_ATP-bd"/>
</dbReference>
<evidence type="ECO:0000256" key="5">
    <source>
        <dbReference type="ARBA" id="ARBA00022519"/>
    </source>
</evidence>
<evidence type="ECO:0000259" key="13">
    <source>
        <dbReference type="PROSITE" id="PS51866"/>
    </source>
</evidence>
<organism evidence="14 16">
    <name type="scientific">Xanthobacter flavus</name>
    <dbReference type="NCBI Taxonomy" id="281"/>
    <lineage>
        <taxon>Bacteria</taxon>
        <taxon>Pseudomonadati</taxon>
        <taxon>Pseudomonadota</taxon>
        <taxon>Alphaproteobacteria</taxon>
        <taxon>Hyphomicrobiales</taxon>
        <taxon>Xanthobacteraceae</taxon>
        <taxon>Xanthobacter</taxon>
    </lineage>
</organism>
<comment type="caution">
    <text evidence="14">The sequence shown here is derived from an EMBL/GenBank/DDBJ whole genome shotgun (WGS) entry which is preliminary data.</text>
</comment>
<evidence type="ECO:0000256" key="11">
    <source>
        <dbReference type="SAM" id="MobiDB-lite"/>
    </source>
</evidence>
<dbReference type="PROSITE" id="PS50893">
    <property type="entry name" value="ABC_TRANSPORTER_2"/>
    <property type="match status" value="1"/>
</dbReference>
<dbReference type="PROSITE" id="PS51866">
    <property type="entry name" value="MOP"/>
    <property type="match status" value="1"/>
</dbReference>
<keyword evidence="4 10" id="KW-0500">Molybdenum</keyword>
<evidence type="ECO:0000313" key="16">
    <source>
        <dbReference type="Proteomes" id="UP001144397"/>
    </source>
</evidence>
<dbReference type="SUPFAM" id="SSF52540">
    <property type="entry name" value="P-loop containing nucleoside triphosphate hydrolases"/>
    <property type="match status" value="1"/>
</dbReference>
<dbReference type="NCBIfam" id="TIGR02142">
    <property type="entry name" value="modC_ABC"/>
    <property type="match status" value="1"/>
</dbReference>
<dbReference type="InterPro" id="IPR003593">
    <property type="entry name" value="AAA+_ATPase"/>
</dbReference>
<evidence type="ECO:0000256" key="7">
    <source>
        <dbReference type="ARBA" id="ARBA00022840"/>
    </source>
</evidence>
<evidence type="ECO:0000256" key="1">
    <source>
        <dbReference type="ARBA" id="ARBA00005417"/>
    </source>
</evidence>
<name>A0A9W6CRZ0_XANFL</name>
<proteinExistence type="inferred from homology"/>
<evidence type="ECO:0000313" key="15">
    <source>
        <dbReference type="EMBL" id="MDR6334075.1"/>
    </source>
</evidence>
<feature type="compositionally biased region" description="Low complexity" evidence="11">
    <location>
        <begin position="372"/>
        <end position="381"/>
    </location>
</feature>
<dbReference type="Gene3D" id="2.40.50.100">
    <property type="match status" value="1"/>
</dbReference>
<feature type="region of interest" description="Disordered" evidence="11">
    <location>
        <begin position="361"/>
        <end position="404"/>
    </location>
</feature>
<keyword evidence="7 14" id="KW-0067">ATP-binding</keyword>
<evidence type="ECO:0000256" key="3">
    <source>
        <dbReference type="ARBA" id="ARBA00022475"/>
    </source>
</evidence>
<evidence type="ECO:0000259" key="12">
    <source>
        <dbReference type="PROSITE" id="PS50893"/>
    </source>
</evidence>
<dbReference type="GO" id="GO:0005524">
    <property type="term" value="F:ATP binding"/>
    <property type="evidence" value="ECO:0007669"/>
    <property type="project" value="UniProtKB-KW"/>
</dbReference>
<dbReference type="EMBL" id="JAVDPY010000004">
    <property type="protein sequence ID" value="MDR6334075.1"/>
    <property type="molecule type" value="Genomic_DNA"/>
</dbReference>
<sequence>MIEIDVSLARSTGFHLKANLRAPETGVTALFGRSGCGKTTVIQLVAGSLTPDSGHIRVGDTVFYDRQAGINLPMEQRAVGYVFQDARLFPHMTIENNLRYGERRTRRPRTIQFDAVVEMLGVGHLLKRRPHTLSGGEKQRIAIGRALLSQPRLLLMDEPLASLDEMRKGEILPYLERLRDELNLPILYVSHSIEEVLRLADAVAALSDGKVIACGPLSDVLSRPELLPVIGRFDIGTILDCTVTAHDPDLGLSTVSFADGELRVPLVGRPVGAPARARIRSRDVSLSLSRPMDVSVTNRISGTISAITRAEGPFSEVELALSAGRLSSLVTQESVLRLGLEPGMQVWAMIKAVTVDSRPPGFHSPGAEFVSPPASRPARPAANPPQDPPALRVISGGSPPKGQT</sequence>
<dbReference type="GO" id="GO:0016887">
    <property type="term" value="F:ATP hydrolysis activity"/>
    <property type="evidence" value="ECO:0007669"/>
    <property type="project" value="InterPro"/>
</dbReference>
<evidence type="ECO:0000256" key="6">
    <source>
        <dbReference type="ARBA" id="ARBA00022741"/>
    </source>
</evidence>
<dbReference type="PANTHER" id="PTHR43514:SF4">
    <property type="entry name" value="ABC TRANSPORTER I FAMILY MEMBER 10"/>
    <property type="match status" value="1"/>
</dbReference>
<dbReference type="InterPro" id="IPR008995">
    <property type="entry name" value="Mo/tungstate-bd_C_term_dom"/>
</dbReference>
<dbReference type="InterPro" id="IPR011868">
    <property type="entry name" value="ModC_ABC_ATP-bd"/>
</dbReference>
<dbReference type="InterPro" id="IPR027417">
    <property type="entry name" value="P-loop_NTPase"/>
</dbReference>
<keyword evidence="3" id="KW-1003">Cell membrane</keyword>
<dbReference type="GO" id="GO:0140359">
    <property type="term" value="F:ABC-type transporter activity"/>
    <property type="evidence" value="ECO:0007669"/>
    <property type="project" value="InterPro"/>
</dbReference>
<dbReference type="SMART" id="SM00382">
    <property type="entry name" value="AAA"/>
    <property type="match status" value="1"/>
</dbReference>
<dbReference type="Proteomes" id="UP001245370">
    <property type="component" value="Unassembled WGS sequence"/>
</dbReference>
<dbReference type="InterPro" id="IPR004606">
    <property type="entry name" value="Mop_domain"/>
</dbReference>
<dbReference type="AlphaFoldDB" id="A0A9W6CRZ0"/>
<comment type="similarity">
    <text evidence="1">Belongs to the ABC transporter superfamily.</text>
</comment>
<keyword evidence="5" id="KW-0997">Cell inner membrane</keyword>
<reference evidence="14" key="1">
    <citation type="submission" date="2022-12" db="EMBL/GenBank/DDBJ databases">
        <title>Reference genome sequencing for broad-spectrum identification of bacterial and archaeal isolates by mass spectrometry.</title>
        <authorList>
            <person name="Sekiguchi Y."/>
            <person name="Tourlousse D.M."/>
        </authorList>
    </citation>
    <scope>NUCLEOTIDE SEQUENCE</scope>
    <source>
        <strain evidence="14">301</strain>
    </source>
</reference>
<dbReference type="InterPro" id="IPR050334">
    <property type="entry name" value="Molybdenum_import_ModC"/>
</dbReference>
<feature type="domain" description="ABC transporter" evidence="12">
    <location>
        <begin position="1"/>
        <end position="233"/>
    </location>
</feature>
<dbReference type="Pfam" id="PF00005">
    <property type="entry name" value="ABC_tran"/>
    <property type="match status" value="1"/>
</dbReference>
<protein>
    <submittedName>
        <fullName evidence="15">Molybdate transport system ATP-binding protein</fullName>
    </submittedName>
    <submittedName>
        <fullName evidence="14">Molybdenum import ATP-binding protein ModC</fullName>
    </submittedName>
</protein>
<evidence type="ECO:0000256" key="2">
    <source>
        <dbReference type="ARBA" id="ARBA00022448"/>
    </source>
</evidence>
<evidence type="ECO:0000256" key="9">
    <source>
        <dbReference type="ARBA" id="ARBA00023136"/>
    </source>
</evidence>
<dbReference type="Gene3D" id="3.40.50.300">
    <property type="entry name" value="P-loop containing nucleotide triphosphate hydrolases"/>
    <property type="match status" value="1"/>
</dbReference>